<dbReference type="PATRIC" id="fig|1423778.4.peg.1782"/>
<feature type="domain" description="BppU N-terminal" evidence="1">
    <location>
        <begin position="41"/>
        <end position="154"/>
    </location>
</feature>
<dbReference type="STRING" id="1423778.FC70_GL001743"/>
<evidence type="ECO:0000259" key="1">
    <source>
        <dbReference type="Pfam" id="PF10651"/>
    </source>
</evidence>
<name>A0A0R1RDW0_9LACO</name>
<proteinExistence type="predicted"/>
<evidence type="ECO:0000313" key="2">
    <source>
        <dbReference type="EMBL" id="KRL54940.1"/>
    </source>
</evidence>
<dbReference type="RefSeq" id="WP_057890653.1">
    <property type="nucleotide sequence ID" value="NZ_AZFE01000032.1"/>
</dbReference>
<accession>A0A0R1RDW0</accession>
<dbReference type="Pfam" id="PF10651">
    <property type="entry name" value="BppU_N"/>
    <property type="match status" value="1"/>
</dbReference>
<evidence type="ECO:0000313" key="3">
    <source>
        <dbReference type="Proteomes" id="UP000051697"/>
    </source>
</evidence>
<organism evidence="2 3">
    <name type="scientific">Paucilactobacillus oligofermentans DSM 15707 = LMG 22743</name>
    <dbReference type="NCBI Taxonomy" id="1423778"/>
    <lineage>
        <taxon>Bacteria</taxon>
        <taxon>Bacillati</taxon>
        <taxon>Bacillota</taxon>
        <taxon>Bacilli</taxon>
        <taxon>Lactobacillales</taxon>
        <taxon>Lactobacillaceae</taxon>
        <taxon>Paucilactobacillus</taxon>
    </lineage>
</organism>
<dbReference type="Proteomes" id="UP000051697">
    <property type="component" value="Unassembled WGS sequence"/>
</dbReference>
<dbReference type="KEGG" id="lol:LACOL_0835"/>
<dbReference type="OrthoDB" id="2296408at2"/>
<gene>
    <name evidence="2" type="ORF">FC70_GL001743</name>
</gene>
<keyword evidence="3" id="KW-1185">Reference proteome</keyword>
<protein>
    <recommendedName>
        <fullName evidence="1">BppU N-terminal domain-containing protein</fullName>
    </recommendedName>
</protein>
<sequence length="320" mass="35468">MAVNSYTVVDIMKPTPTKIDLASSFNGRVGDSQSFTKLWFKRNGLPLDLTNYTLYLSGKDANGTAFKLVDYGKANQTGDNLQIGKVTFYFPAGTFQVEGDWDYTTTFFGIKDSSGTVISTVNVGIHVLGNSVDFGIDSKPFYTDLDELNKQMQDYINDKKGKIDSMLSEVLDKDSNLNQNLSSLTSLIETYQKLIDAKAIITQDDFNVFKKTVDDAIAKLSKDLVIENRGSANVTDARKPSFYISSYVQKMHTEYSNGVQLSGLPSGLYILETFTPFTDLASGAPMQRATLCTTNKAPMIYTRNGATADTWTVWTQITTW</sequence>
<dbReference type="AlphaFoldDB" id="A0A0R1RDW0"/>
<comment type="caution">
    <text evidence="2">The sequence shown here is derived from an EMBL/GenBank/DDBJ whole genome shotgun (WGS) entry which is preliminary data.</text>
</comment>
<dbReference type="InterPro" id="IPR018913">
    <property type="entry name" value="BppU_N"/>
</dbReference>
<reference evidence="2 3" key="1">
    <citation type="journal article" date="2015" name="Genome Announc.">
        <title>Expanding the biotechnology potential of lactobacilli through comparative genomics of 213 strains and associated genera.</title>
        <authorList>
            <person name="Sun Z."/>
            <person name="Harris H.M."/>
            <person name="McCann A."/>
            <person name="Guo C."/>
            <person name="Argimon S."/>
            <person name="Zhang W."/>
            <person name="Yang X."/>
            <person name="Jeffery I.B."/>
            <person name="Cooney J.C."/>
            <person name="Kagawa T.F."/>
            <person name="Liu W."/>
            <person name="Song Y."/>
            <person name="Salvetti E."/>
            <person name="Wrobel A."/>
            <person name="Rasinkangas P."/>
            <person name="Parkhill J."/>
            <person name="Rea M.C."/>
            <person name="O'Sullivan O."/>
            <person name="Ritari J."/>
            <person name="Douillard F.P."/>
            <person name="Paul Ross R."/>
            <person name="Yang R."/>
            <person name="Briner A.E."/>
            <person name="Felis G.E."/>
            <person name="de Vos W.M."/>
            <person name="Barrangou R."/>
            <person name="Klaenhammer T.R."/>
            <person name="Caufield P.W."/>
            <person name="Cui Y."/>
            <person name="Zhang H."/>
            <person name="O'Toole P.W."/>
        </authorList>
    </citation>
    <scope>NUCLEOTIDE SEQUENCE [LARGE SCALE GENOMIC DNA]</scope>
    <source>
        <strain evidence="2 3">DSM 15707</strain>
    </source>
</reference>
<dbReference type="EMBL" id="AZFE01000032">
    <property type="protein sequence ID" value="KRL54940.1"/>
    <property type="molecule type" value="Genomic_DNA"/>
</dbReference>